<proteinExistence type="inferred from homology"/>
<comment type="similarity">
    <text evidence="2">Belongs to the polysaccharide synthase family.</text>
</comment>
<dbReference type="PANTHER" id="PTHR30250">
    <property type="entry name" value="PST FAMILY PREDICTED COLANIC ACID TRANSPORTER"/>
    <property type="match status" value="1"/>
</dbReference>
<dbReference type="PATRIC" id="fig|243231.5.peg.1890"/>
<feature type="transmembrane region" description="Helical" evidence="7">
    <location>
        <begin position="15"/>
        <end position="34"/>
    </location>
</feature>
<reference evidence="8 9" key="2">
    <citation type="journal article" date="2012" name="BMC Genomics">
        <title>Comparative genomic analysis of Geobacter sulfurreducens KN400, a strain with enhanced capacity for extracellular electron transfer and electricity production.</title>
        <authorList>
            <person name="Butler J.E."/>
            <person name="Young N.D."/>
            <person name="Aklujkar M."/>
            <person name="Lovley D.R."/>
        </authorList>
    </citation>
    <scope>NUCLEOTIDE SEQUENCE [LARGE SCALE GENOMIC DNA]</scope>
    <source>
        <strain evidence="9">ATCC 51573 / DSM 12127 / PCA</strain>
    </source>
</reference>
<evidence type="ECO:0000256" key="1">
    <source>
        <dbReference type="ARBA" id="ARBA00004651"/>
    </source>
</evidence>
<feature type="transmembrane region" description="Helical" evidence="7">
    <location>
        <begin position="145"/>
        <end position="163"/>
    </location>
</feature>
<dbReference type="Proteomes" id="UP000000577">
    <property type="component" value="Chromosome"/>
</dbReference>
<dbReference type="EMBL" id="AE017180">
    <property type="protein sequence ID" value="AAR35230.1"/>
    <property type="molecule type" value="Genomic_DNA"/>
</dbReference>
<evidence type="ECO:0000313" key="8">
    <source>
        <dbReference type="EMBL" id="AAR35230.1"/>
    </source>
</evidence>
<protein>
    <submittedName>
        <fullName evidence="8">Membrane protein, putative</fullName>
    </submittedName>
</protein>
<feature type="transmembrane region" description="Helical" evidence="7">
    <location>
        <begin position="209"/>
        <end position="225"/>
    </location>
</feature>
<feature type="transmembrane region" description="Helical" evidence="7">
    <location>
        <begin position="317"/>
        <end position="336"/>
    </location>
</feature>
<dbReference type="OrthoDB" id="1442153at2"/>
<organism evidence="8 9">
    <name type="scientific">Geobacter sulfurreducens (strain ATCC 51573 / DSM 12127 / PCA)</name>
    <dbReference type="NCBI Taxonomy" id="243231"/>
    <lineage>
        <taxon>Bacteria</taxon>
        <taxon>Pseudomonadati</taxon>
        <taxon>Thermodesulfobacteriota</taxon>
        <taxon>Desulfuromonadia</taxon>
        <taxon>Geobacterales</taxon>
        <taxon>Geobacteraceae</taxon>
        <taxon>Geobacter</taxon>
    </lineage>
</organism>
<feature type="transmembrane region" description="Helical" evidence="7">
    <location>
        <begin position="374"/>
        <end position="394"/>
    </location>
</feature>
<feature type="transmembrane region" description="Helical" evidence="7">
    <location>
        <begin position="114"/>
        <end position="133"/>
    </location>
</feature>
<evidence type="ECO:0000256" key="5">
    <source>
        <dbReference type="ARBA" id="ARBA00022989"/>
    </source>
</evidence>
<keyword evidence="3" id="KW-1003">Cell membrane</keyword>
<feature type="transmembrane region" description="Helical" evidence="7">
    <location>
        <begin position="46"/>
        <end position="64"/>
    </location>
</feature>
<reference evidence="8 9" key="1">
    <citation type="journal article" date="2003" name="Science">
        <title>Genome of Geobacter sulfurreducens: metal reduction in subsurface environments.</title>
        <authorList>
            <person name="Methe B.A."/>
            <person name="Nelson K.E."/>
            <person name="Eisen J.A."/>
            <person name="Paulsen I.T."/>
            <person name="Nelson W."/>
            <person name="Heidelberg J.F."/>
            <person name="Wu D."/>
            <person name="Wu M."/>
            <person name="Ward N."/>
            <person name="Beanan M.J."/>
            <person name="Dodson R.J."/>
            <person name="Madupu R."/>
            <person name="Brinkac L.M."/>
            <person name="Daugherty S.C."/>
            <person name="DeBoy R.T."/>
            <person name="Durkin A.S."/>
            <person name="Gwinn M."/>
            <person name="Kolonay J.F."/>
            <person name="Sullivan S.A."/>
            <person name="Haft D.H."/>
            <person name="Selengut J."/>
            <person name="Davidsen T.M."/>
            <person name="Zafar N."/>
            <person name="White O."/>
            <person name="Tran B."/>
            <person name="Romero C."/>
            <person name="Forberger H.A."/>
            <person name="Weidman J."/>
            <person name="Khouri H."/>
            <person name="Feldblyum T.V."/>
            <person name="Utterback T.R."/>
            <person name="Van Aken S.E."/>
            <person name="Lovley D.R."/>
            <person name="Fraser C.M."/>
        </authorList>
    </citation>
    <scope>NUCLEOTIDE SEQUENCE [LARGE SCALE GENOMIC DNA]</scope>
    <source>
        <strain evidence="9">ATCC 51573 / DSM 12127 / PCA</strain>
    </source>
</reference>
<accession>Q74C22</accession>
<sequence length="407" mass="45955">MINLEATKHKIRSHASFGVMAIGAISIFVINFVLKHVMGPADYGKYTVLMTYLSALISFGFLGFDQIVVRLSNVVDQIVYINRKLIYYILISGLITALFAACIAYLTYIATDSFIQLFVIFLLSNFIYLVSTVNRLKSQFVLSQVCSHAWKFFLLFYVINAVVTSGKLTYLEVTFAITISMIFCGLIALVTCCRSKIRGCDDTNNNSKLLVGFILSIAIITYLNYFDRLIINNKVGLIEVGDYFYLQNFFSYPFVLISTYVGFKEMIYFKTHISMDIVRTKIIHAIKLGIALLLLITVMVTVVQLKYHNLSVTVYDAPLIIIMSITSVIRLIYSVLSSVMGAIGTSHAVLTSNIVSGVSVLVGTLIVIAYLKSIIMIAFIFAVFWTIRTITYYYQIRGFIYEYRESD</sequence>
<dbReference type="GO" id="GO:0005886">
    <property type="term" value="C:plasma membrane"/>
    <property type="evidence" value="ECO:0000318"/>
    <property type="project" value="GO_Central"/>
</dbReference>
<dbReference type="KEGG" id="gsu:GSU1853"/>
<keyword evidence="4 7" id="KW-0812">Transmembrane</keyword>
<dbReference type="EnsemblBacteria" id="AAR35230">
    <property type="protein sequence ID" value="AAR35230"/>
    <property type="gene ID" value="GSU1853"/>
</dbReference>
<evidence type="ECO:0000256" key="2">
    <source>
        <dbReference type="ARBA" id="ARBA00007430"/>
    </source>
</evidence>
<feature type="transmembrane region" description="Helical" evidence="7">
    <location>
        <begin position="348"/>
        <end position="368"/>
    </location>
</feature>
<evidence type="ECO:0000313" key="9">
    <source>
        <dbReference type="Proteomes" id="UP000000577"/>
    </source>
</evidence>
<feature type="transmembrane region" description="Helical" evidence="7">
    <location>
        <begin position="85"/>
        <end position="108"/>
    </location>
</feature>
<dbReference type="RefSeq" id="WP_010942496.1">
    <property type="nucleotide sequence ID" value="NC_002939.5"/>
</dbReference>
<keyword evidence="6 7" id="KW-0472">Membrane</keyword>
<dbReference type="AlphaFoldDB" id="Q74C22"/>
<keyword evidence="5 7" id="KW-1133">Transmembrane helix</keyword>
<feature type="transmembrane region" description="Helical" evidence="7">
    <location>
        <begin position="284"/>
        <end position="305"/>
    </location>
</feature>
<name>Q74C22_GEOSL</name>
<dbReference type="InParanoid" id="Q74C22"/>
<dbReference type="eggNOG" id="COG2244">
    <property type="taxonomic scope" value="Bacteria"/>
</dbReference>
<gene>
    <name evidence="8" type="ordered locus">GSU1853</name>
</gene>
<dbReference type="STRING" id="243231.GSU1853"/>
<evidence type="ECO:0000256" key="6">
    <source>
        <dbReference type="ARBA" id="ARBA00023136"/>
    </source>
</evidence>
<keyword evidence="9" id="KW-1185">Reference proteome</keyword>
<evidence type="ECO:0000256" key="3">
    <source>
        <dbReference type="ARBA" id="ARBA00022475"/>
    </source>
</evidence>
<evidence type="ECO:0000256" key="4">
    <source>
        <dbReference type="ARBA" id="ARBA00022692"/>
    </source>
</evidence>
<dbReference type="InterPro" id="IPR050833">
    <property type="entry name" value="Poly_Biosynth_Transport"/>
</dbReference>
<comment type="subcellular location">
    <subcellularLocation>
        <location evidence="1">Cell membrane</location>
        <topology evidence="1">Multi-pass membrane protein</topology>
    </subcellularLocation>
</comment>
<dbReference type="PANTHER" id="PTHR30250:SF10">
    <property type="entry name" value="LIPOPOLYSACCHARIDE BIOSYNTHESIS PROTEIN WZXC"/>
    <property type="match status" value="1"/>
</dbReference>
<evidence type="ECO:0000256" key="7">
    <source>
        <dbReference type="SAM" id="Phobius"/>
    </source>
</evidence>
<feature type="transmembrane region" description="Helical" evidence="7">
    <location>
        <begin position="245"/>
        <end position="263"/>
    </location>
</feature>
<feature type="transmembrane region" description="Helical" evidence="7">
    <location>
        <begin position="175"/>
        <end position="197"/>
    </location>
</feature>
<dbReference type="HOGENOM" id="CLU_675717_0_0_7"/>